<keyword evidence="5" id="KW-1003">Cell membrane</keyword>
<feature type="transmembrane region" description="Helical" evidence="14">
    <location>
        <begin position="12"/>
        <end position="35"/>
    </location>
</feature>
<keyword evidence="4" id="KW-0813">Transport</keyword>
<keyword evidence="7 14" id="KW-0812">Transmembrane</keyword>
<evidence type="ECO:0000256" key="2">
    <source>
        <dbReference type="ARBA" id="ARBA00004651"/>
    </source>
</evidence>
<dbReference type="GO" id="GO:0009055">
    <property type="term" value="F:electron transfer activity"/>
    <property type="evidence" value="ECO:0007669"/>
    <property type="project" value="InterPro"/>
</dbReference>
<evidence type="ECO:0000313" key="17">
    <source>
        <dbReference type="Proteomes" id="UP000199670"/>
    </source>
</evidence>
<dbReference type="RefSeq" id="WP_091350547.1">
    <property type="nucleotide sequence ID" value="NZ_FMAQ01000016.1"/>
</dbReference>
<evidence type="ECO:0000256" key="4">
    <source>
        <dbReference type="ARBA" id="ARBA00022448"/>
    </source>
</evidence>
<comment type="subcellular location">
    <subcellularLocation>
        <location evidence="2">Cell membrane</location>
        <topology evidence="2">Multi-pass membrane protein</topology>
    </subcellularLocation>
</comment>
<evidence type="ECO:0000256" key="1">
    <source>
        <dbReference type="ARBA" id="ARBA00001971"/>
    </source>
</evidence>
<keyword evidence="9" id="KW-0249">Electron transport</keyword>
<dbReference type="InterPro" id="IPR016174">
    <property type="entry name" value="Di-haem_cyt_TM"/>
</dbReference>
<comment type="cofactor">
    <cofactor evidence="1">
        <name>heme</name>
        <dbReference type="ChEBI" id="CHEBI:30413"/>
    </cofactor>
</comment>
<dbReference type="GO" id="GO:0009326">
    <property type="term" value="C:formate dehydrogenase complex"/>
    <property type="evidence" value="ECO:0007669"/>
    <property type="project" value="InterPro"/>
</dbReference>
<name>A0A1C4DDX9_9GAMM</name>
<evidence type="ECO:0000256" key="3">
    <source>
        <dbReference type="ARBA" id="ARBA00010747"/>
    </source>
</evidence>
<dbReference type="PANTHER" id="PTHR30074">
    <property type="entry name" value="FORMATE DEHYDROGENASE, NITRATE-INDUCIBLE, CYTOCHROME B556 FDN SUBUNIT"/>
    <property type="match status" value="1"/>
</dbReference>
<dbReference type="AlphaFoldDB" id="A0A1C4DDX9"/>
<evidence type="ECO:0000256" key="13">
    <source>
        <dbReference type="SAM" id="MobiDB-lite"/>
    </source>
</evidence>
<dbReference type="GO" id="GO:0009061">
    <property type="term" value="P:anaerobic respiration"/>
    <property type="evidence" value="ECO:0007669"/>
    <property type="project" value="TreeGrafter"/>
</dbReference>
<dbReference type="GO" id="GO:0008863">
    <property type="term" value="F:formate dehydrogenase (NAD+) activity"/>
    <property type="evidence" value="ECO:0007669"/>
    <property type="project" value="InterPro"/>
</dbReference>
<feature type="region of interest" description="Disordered" evidence="13">
    <location>
        <begin position="215"/>
        <end position="238"/>
    </location>
</feature>
<dbReference type="GO" id="GO:0005886">
    <property type="term" value="C:plasma membrane"/>
    <property type="evidence" value="ECO:0007669"/>
    <property type="project" value="UniProtKB-SubCell"/>
</dbReference>
<evidence type="ECO:0000256" key="5">
    <source>
        <dbReference type="ARBA" id="ARBA00022475"/>
    </source>
</evidence>
<keyword evidence="17" id="KW-1185">Reference proteome</keyword>
<dbReference type="GO" id="GO:0046872">
    <property type="term" value="F:metal ion binding"/>
    <property type="evidence" value="ECO:0007669"/>
    <property type="project" value="UniProtKB-KW"/>
</dbReference>
<keyword evidence="12 14" id="KW-0472">Membrane</keyword>
<proteinExistence type="inferred from homology"/>
<dbReference type="NCBIfam" id="TIGR01583">
    <property type="entry name" value="formate-DH-gamm"/>
    <property type="match status" value="1"/>
</dbReference>
<feature type="domain" description="Cytochrome b561 bacterial/Ni-hydrogenase" evidence="15">
    <location>
        <begin position="9"/>
        <end position="185"/>
    </location>
</feature>
<dbReference type="GO" id="GO:0036397">
    <property type="term" value="F:formate dehydrogenase (quinone) activity"/>
    <property type="evidence" value="ECO:0007669"/>
    <property type="project" value="TreeGrafter"/>
</dbReference>
<evidence type="ECO:0000259" key="15">
    <source>
        <dbReference type="Pfam" id="PF01292"/>
    </source>
</evidence>
<dbReference type="FunFam" id="1.20.950.20:FF:000002">
    <property type="entry name" value="Formate dehydrogenase cytochrome b556 subunit"/>
    <property type="match status" value="1"/>
</dbReference>
<comment type="similarity">
    <text evidence="3">Belongs to the formate dehydrogenase gamma subunit family.</text>
</comment>
<dbReference type="STRING" id="1798182.GA0061081_11618"/>
<feature type="transmembrane region" description="Helical" evidence="14">
    <location>
        <begin position="114"/>
        <end position="134"/>
    </location>
</feature>
<feature type="transmembrane region" description="Helical" evidence="14">
    <location>
        <begin position="55"/>
        <end position="73"/>
    </location>
</feature>
<evidence type="ECO:0000313" key="16">
    <source>
        <dbReference type="EMBL" id="SCC29577.1"/>
    </source>
</evidence>
<keyword evidence="6" id="KW-0349">Heme</keyword>
<evidence type="ECO:0000256" key="9">
    <source>
        <dbReference type="ARBA" id="ARBA00022982"/>
    </source>
</evidence>
<accession>A0A1C4DDX9</accession>
<sequence length="238" mass="27343">MNKKGMILRTPLIVRFCHWCMVCLFILTALSGLSLFFPSIKLFGLVLGTPQLVRALHPFLGGIVFILLMFMFLKLAHHNIPNKQDILWIKNFKKVIMGKEEGIPIGKYNIGQKFLFWCIMSLILVLFVTGIIMWRQYISDYFPVPIVRIAIFFHSLAAIGLILLAIGHAYMAIWVKGSIKGMITGYVSRAWARKNHSAWYEEEMEKSYQAELNAKTESEQNKATAKHDIENDIEHKPI</sequence>
<gene>
    <name evidence="16" type="ORF">GA0061081_11618</name>
</gene>
<dbReference type="GO" id="GO:0015944">
    <property type="term" value="P:formate oxidation"/>
    <property type="evidence" value="ECO:0007669"/>
    <property type="project" value="UniProtKB-ARBA"/>
</dbReference>
<evidence type="ECO:0000256" key="14">
    <source>
        <dbReference type="SAM" id="Phobius"/>
    </source>
</evidence>
<reference evidence="17" key="1">
    <citation type="submission" date="2016-08" db="EMBL/GenBank/DDBJ databases">
        <authorList>
            <person name="Varghese N."/>
            <person name="Submissions Spin"/>
        </authorList>
    </citation>
    <scope>NUCLEOTIDE SEQUENCE [LARGE SCALE GENOMIC DNA]</scope>
    <source>
        <strain evidence="17">R-53248</strain>
    </source>
</reference>
<evidence type="ECO:0000256" key="11">
    <source>
        <dbReference type="ARBA" id="ARBA00023004"/>
    </source>
</evidence>
<dbReference type="OrthoDB" id="9790598at2"/>
<dbReference type="EMBL" id="FMAQ01000016">
    <property type="protein sequence ID" value="SCC29577.1"/>
    <property type="molecule type" value="Genomic_DNA"/>
</dbReference>
<keyword evidence="11" id="KW-0408">Iron</keyword>
<feature type="transmembrane region" description="Helical" evidence="14">
    <location>
        <begin position="146"/>
        <end position="173"/>
    </location>
</feature>
<dbReference type="Proteomes" id="UP000199670">
    <property type="component" value="Unassembled WGS sequence"/>
</dbReference>
<evidence type="ECO:0000256" key="6">
    <source>
        <dbReference type="ARBA" id="ARBA00022617"/>
    </source>
</evidence>
<keyword evidence="10 14" id="KW-1133">Transmembrane helix</keyword>
<keyword evidence="8" id="KW-0479">Metal-binding</keyword>
<dbReference type="Gene3D" id="1.20.950.20">
    <property type="entry name" value="Transmembrane di-heme cytochromes, Chain C"/>
    <property type="match status" value="1"/>
</dbReference>
<evidence type="ECO:0000256" key="10">
    <source>
        <dbReference type="ARBA" id="ARBA00022989"/>
    </source>
</evidence>
<dbReference type="Pfam" id="PF01292">
    <property type="entry name" value="Ni_hydr_CYTB"/>
    <property type="match status" value="1"/>
</dbReference>
<dbReference type="InterPro" id="IPR051817">
    <property type="entry name" value="FDH_cytochrome_b556_subunit"/>
</dbReference>
<evidence type="ECO:0000256" key="8">
    <source>
        <dbReference type="ARBA" id="ARBA00022723"/>
    </source>
</evidence>
<dbReference type="GO" id="GO:0022904">
    <property type="term" value="P:respiratory electron transport chain"/>
    <property type="evidence" value="ECO:0007669"/>
    <property type="project" value="InterPro"/>
</dbReference>
<evidence type="ECO:0000256" key="7">
    <source>
        <dbReference type="ARBA" id="ARBA00022692"/>
    </source>
</evidence>
<protein>
    <submittedName>
        <fullName evidence="16">Formate dehydrogenase subunit gamma</fullName>
    </submittedName>
</protein>
<dbReference type="PANTHER" id="PTHR30074:SF5">
    <property type="entry name" value="FORMATE DEHYDROGENASE, NITRATE-INDUCIBLE, CYTOCHROME B556(FDN) SUBUNIT"/>
    <property type="match status" value="1"/>
</dbReference>
<dbReference type="InterPro" id="IPR011577">
    <property type="entry name" value="Cyt_b561_bac/Ni-Hgenase"/>
</dbReference>
<organism evidence="16 17">
    <name type="scientific">Gilliamella bombicola</name>
    <dbReference type="NCBI Taxonomy" id="1798182"/>
    <lineage>
        <taxon>Bacteria</taxon>
        <taxon>Pseudomonadati</taxon>
        <taxon>Pseudomonadota</taxon>
        <taxon>Gammaproteobacteria</taxon>
        <taxon>Orbales</taxon>
        <taxon>Orbaceae</taxon>
        <taxon>Gilliamella</taxon>
    </lineage>
</organism>
<dbReference type="SUPFAM" id="SSF81342">
    <property type="entry name" value="Transmembrane di-heme cytochromes"/>
    <property type="match status" value="1"/>
</dbReference>
<dbReference type="InterPro" id="IPR006471">
    <property type="entry name" value="Formate_DH_gsu"/>
</dbReference>
<evidence type="ECO:0000256" key="12">
    <source>
        <dbReference type="ARBA" id="ARBA00023136"/>
    </source>
</evidence>